<comment type="subcellular location">
    <subcellularLocation>
        <location evidence="1">Endoplasmic reticulum membrane</location>
        <topology evidence="1">Multi-pass membrane protein</topology>
    </subcellularLocation>
</comment>
<dbReference type="CTD" id="51234"/>
<keyword evidence="8 10" id="KW-0472">Membrane</keyword>
<dbReference type="PANTHER" id="PTHR19315">
    <property type="entry name" value="ER MEMBRANE PROTEIN COMPLEX SUBUNIT 4"/>
    <property type="match status" value="1"/>
</dbReference>
<organism evidence="11 12">
    <name type="scientific">Galendromus occidentalis</name>
    <name type="common">western predatory mite</name>
    <dbReference type="NCBI Taxonomy" id="34638"/>
    <lineage>
        <taxon>Eukaryota</taxon>
        <taxon>Metazoa</taxon>
        <taxon>Ecdysozoa</taxon>
        <taxon>Arthropoda</taxon>
        <taxon>Chelicerata</taxon>
        <taxon>Arachnida</taxon>
        <taxon>Acari</taxon>
        <taxon>Parasitiformes</taxon>
        <taxon>Mesostigmata</taxon>
        <taxon>Gamasina</taxon>
        <taxon>Phytoseioidea</taxon>
        <taxon>Phytoseiidae</taxon>
        <taxon>Typhlodrominae</taxon>
        <taxon>Galendromus</taxon>
    </lineage>
</organism>
<keyword evidence="6" id="KW-0256">Endoplasmic reticulum</keyword>
<dbReference type="GO" id="GO:0005789">
    <property type="term" value="C:endoplasmic reticulum membrane"/>
    <property type="evidence" value="ECO:0007669"/>
    <property type="project" value="UniProtKB-SubCell"/>
</dbReference>
<comment type="subunit">
    <text evidence="3">Component of the ER membrane protein complex (EMC).</text>
</comment>
<dbReference type="RefSeq" id="XP_003740438.1">
    <property type="nucleotide sequence ID" value="XM_003740390.2"/>
</dbReference>
<dbReference type="AlphaFoldDB" id="A0AAJ6VWB0"/>
<keyword evidence="11" id="KW-1185">Reference proteome</keyword>
<evidence type="ECO:0000256" key="5">
    <source>
        <dbReference type="ARBA" id="ARBA00022692"/>
    </source>
</evidence>
<evidence type="ECO:0000313" key="12">
    <source>
        <dbReference type="RefSeq" id="XP_003740438.1"/>
    </source>
</evidence>
<gene>
    <name evidence="12" type="primary">LOC100898112</name>
</gene>
<evidence type="ECO:0000256" key="10">
    <source>
        <dbReference type="SAM" id="Phobius"/>
    </source>
</evidence>
<evidence type="ECO:0000256" key="1">
    <source>
        <dbReference type="ARBA" id="ARBA00004477"/>
    </source>
</evidence>
<evidence type="ECO:0000256" key="3">
    <source>
        <dbReference type="ARBA" id="ARBA00011276"/>
    </source>
</evidence>
<evidence type="ECO:0000256" key="2">
    <source>
        <dbReference type="ARBA" id="ARBA00007715"/>
    </source>
</evidence>
<dbReference type="GeneID" id="100898112"/>
<comment type="similarity">
    <text evidence="2">Belongs to the EMC4 family.</text>
</comment>
<accession>A0AAJ6VWB0</accession>
<feature type="transmembrane region" description="Helical" evidence="10">
    <location>
        <begin position="78"/>
        <end position="102"/>
    </location>
</feature>
<protein>
    <recommendedName>
        <fullName evidence="4">ER membrane protein complex subunit 4</fullName>
    </recommendedName>
    <alternativeName>
        <fullName evidence="9">Transmembrane protein 85</fullName>
    </alternativeName>
</protein>
<evidence type="ECO:0000256" key="6">
    <source>
        <dbReference type="ARBA" id="ARBA00022824"/>
    </source>
</evidence>
<evidence type="ECO:0000256" key="4">
    <source>
        <dbReference type="ARBA" id="ARBA00020820"/>
    </source>
</evidence>
<dbReference type="KEGG" id="goe:100898112"/>
<proteinExistence type="inferred from homology"/>
<reference evidence="12" key="1">
    <citation type="submission" date="2025-08" db="UniProtKB">
        <authorList>
            <consortium name="RefSeq"/>
        </authorList>
    </citation>
    <scope>IDENTIFICATION</scope>
</reference>
<keyword evidence="5 10" id="KW-0812">Transmembrane</keyword>
<dbReference type="InterPro" id="IPR009445">
    <property type="entry name" value="TMEM85/Emc4"/>
</dbReference>
<sequence>MSSSGKQLQTRKSRCVLNPAVSKTEERCGEVLAVPPGLYPNTAFNTVQVSRENDTKLIVKRSWDIALAPTKQIPMNLFIMYMAGGSISLFPLMMIGVLFLRVVKALFSINATFALISGSHSIPQKIVFLLGNLATLGLVVYKCSSMGLLPTYASDWLDFVEPAQRVEYSGGGLNLS</sequence>
<dbReference type="Pfam" id="PF06417">
    <property type="entry name" value="EMC4"/>
    <property type="match status" value="1"/>
</dbReference>
<evidence type="ECO:0000256" key="9">
    <source>
        <dbReference type="ARBA" id="ARBA00031143"/>
    </source>
</evidence>
<evidence type="ECO:0000256" key="8">
    <source>
        <dbReference type="ARBA" id="ARBA00023136"/>
    </source>
</evidence>
<evidence type="ECO:0000256" key="7">
    <source>
        <dbReference type="ARBA" id="ARBA00022989"/>
    </source>
</evidence>
<dbReference type="Proteomes" id="UP000694867">
    <property type="component" value="Unplaced"/>
</dbReference>
<name>A0AAJ6VWB0_9ACAR</name>
<keyword evidence="7 10" id="KW-1133">Transmembrane helix</keyword>
<evidence type="ECO:0000313" key="11">
    <source>
        <dbReference type="Proteomes" id="UP000694867"/>
    </source>
</evidence>
<feature type="transmembrane region" description="Helical" evidence="10">
    <location>
        <begin position="122"/>
        <end position="141"/>
    </location>
</feature>